<protein>
    <submittedName>
        <fullName evidence="1">Uncharacterized protein</fullName>
    </submittedName>
</protein>
<evidence type="ECO:0000313" key="2">
    <source>
        <dbReference type="Proteomes" id="UP000182427"/>
    </source>
</evidence>
<accession>A0A1G7GQJ2</accession>
<dbReference type="AlphaFoldDB" id="A0A1G7GQJ2"/>
<name>A0A1G7GQJ2_9BACT</name>
<keyword evidence="2" id="KW-1185">Reference proteome</keyword>
<sequence length="170" mass="18861">MALGKPFREYWSEVYHVLGPLAYPTNLYTHIEGPGSRNIRLSCFQRRQRGQRNGNFADLLVLAKGHEQAFGDLAHGIFAQISGPLRSGSEEALTRFLFVSEENVICDDSANCHNALSQTAGLGSFLYIRCHEPCGENCPGDNERSSCAMDRSVSQCFGTFQIWIAPRAES</sequence>
<reference evidence="1 2" key="1">
    <citation type="submission" date="2016-10" db="EMBL/GenBank/DDBJ databases">
        <authorList>
            <person name="de Groot N.N."/>
        </authorList>
    </citation>
    <scope>NUCLEOTIDE SEQUENCE [LARGE SCALE GENOMIC DNA]</scope>
    <source>
        <strain evidence="1 2">GAS232</strain>
    </source>
</reference>
<gene>
    <name evidence="1" type="ORF">SAMN05444167_0770</name>
</gene>
<evidence type="ECO:0000313" key="1">
    <source>
        <dbReference type="EMBL" id="SDE90435.1"/>
    </source>
</evidence>
<proteinExistence type="predicted"/>
<dbReference type="EMBL" id="LT629690">
    <property type="protein sequence ID" value="SDE90435.1"/>
    <property type="molecule type" value="Genomic_DNA"/>
</dbReference>
<organism evidence="1 2">
    <name type="scientific">Terriglobus roseus</name>
    <dbReference type="NCBI Taxonomy" id="392734"/>
    <lineage>
        <taxon>Bacteria</taxon>
        <taxon>Pseudomonadati</taxon>
        <taxon>Acidobacteriota</taxon>
        <taxon>Terriglobia</taxon>
        <taxon>Terriglobales</taxon>
        <taxon>Acidobacteriaceae</taxon>
        <taxon>Terriglobus</taxon>
    </lineage>
</organism>
<dbReference type="Proteomes" id="UP000182427">
    <property type="component" value="Chromosome I"/>
</dbReference>